<dbReference type="Pfam" id="PF13428">
    <property type="entry name" value="TPR_14"/>
    <property type="match status" value="1"/>
</dbReference>
<dbReference type="SMART" id="SM00028">
    <property type="entry name" value="TPR"/>
    <property type="match status" value="5"/>
</dbReference>
<dbReference type="SMART" id="SM00862">
    <property type="entry name" value="Trans_reg_C"/>
    <property type="match status" value="1"/>
</dbReference>
<feature type="DNA-binding region" description="OmpR/PhoB-type" evidence="3">
    <location>
        <begin position="1"/>
        <end position="97"/>
    </location>
</feature>
<dbReference type="Gene3D" id="1.10.10.10">
    <property type="entry name" value="Winged helix-like DNA-binding domain superfamily/Winged helix DNA-binding domain"/>
    <property type="match status" value="1"/>
</dbReference>
<keyword evidence="2" id="KW-0802">TPR repeat</keyword>
<keyword evidence="1 3" id="KW-0238">DNA-binding</keyword>
<feature type="repeat" description="TPR" evidence="2">
    <location>
        <begin position="370"/>
        <end position="403"/>
    </location>
</feature>
<sequence>MYRFDEFEFDPAGAGLRKRGRPIALEPQALQLLEVLIRNRARVVSKDELIADVWHGRAITDAALNTRIRSVRRALGDDGARQRYVKTFPKRGYRFVADVKSCMPPAAARGRKRPGLAAAFAALAVLLVATLFWLWPVQNSAIDSRPSLAVLRFEVLDGQGVEPYFADGLTEDLTTHLARFRELFVISAATMRSYPDDPAAQLRAARDLGVSHALRGSVRRDEGRIRITAELASLPEGRTVWSEQFEREPAGVFAIQDEITRAIAGRLLPEIVLSQAAALTARPTDDPGAWDLFLRGRFQQGILTAEAQTEAVRLARLAAAEDPGFAAARSLEARALGTLFFHGWAAEGRAVLDQAIAAAQAAIRLDGSDPQAHAALGYIYRFTGEAEPAIANLERAAELNPNDARIRLELAHTLDWFRLQERALPEIEMAIRLSPRDPLLHAMYFYKGHILFHLGRYEEALEAARQMRAVAKGPVWQVYAQLLRAANLARLERSQQAQAAVEAALAINPKLSVAAMRKQFEGSKNHPENRRIWLESLQAAGLPVE</sequence>
<evidence type="ECO:0000256" key="3">
    <source>
        <dbReference type="PROSITE-ProRule" id="PRU01091"/>
    </source>
</evidence>
<dbReference type="Gene3D" id="3.40.50.10070">
    <property type="entry name" value="TolB, N-terminal domain"/>
    <property type="match status" value="1"/>
</dbReference>
<dbReference type="InterPro" id="IPR016032">
    <property type="entry name" value="Sig_transdc_resp-reg_C-effctor"/>
</dbReference>
<keyword evidence="4" id="KW-1133">Transmembrane helix</keyword>
<dbReference type="InterPro" id="IPR019734">
    <property type="entry name" value="TPR_rpt"/>
</dbReference>
<evidence type="ECO:0000313" key="7">
    <source>
        <dbReference type="Proteomes" id="UP001058713"/>
    </source>
</evidence>
<dbReference type="CDD" id="cd00383">
    <property type="entry name" value="trans_reg_C"/>
    <property type="match status" value="1"/>
</dbReference>
<feature type="domain" description="OmpR/PhoB-type" evidence="5">
    <location>
        <begin position="1"/>
        <end position="97"/>
    </location>
</feature>
<dbReference type="SUPFAM" id="SSF46894">
    <property type="entry name" value="C-terminal effector domain of the bipartite response regulators"/>
    <property type="match status" value="1"/>
</dbReference>
<dbReference type="KEGG" id="lcae:K3721_08020"/>
<dbReference type="GO" id="GO:0000160">
    <property type="term" value="P:phosphorelay signal transduction system"/>
    <property type="evidence" value="ECO:0007669"/>
    <property type="project" value="InterPro"/>
</dbReference>
<proteinExistence type="predicted"/>
<dbReference type="GO" id="GO:0003677">
    <property type="term" value="F:DNA binding"/>
    <property type="evidence" value="ECO:0007669"/>
    <property type="project" value="UniProtKB-UniRule"/>
</dbReference>
<gene>
    <name evidence="6" type="ORF">K3721_08020</name>
</gene>
<dbReference type="SUPFAM" id="SSF48452">
    <property type="entry name" value="TPR-like"/>
    <property type="match status" value="1"/>
</dbReference>
<dbReference type="GO" id="GO:0006355">
    <property type="term" value="P:regulation of DNA-templated transcription"/>
    <property type="evidence" value="ECO:0007669"/>
    <property type="project" value="InterPro"/>
</dbReference>
<dbReference type="InterPro" id="IPR036388">
    <property type="entry name" value="WH-like_DNA-bd_sf"/>
</dbReference>
<name>A0A9Q9HIS0_LEICA</name>
<dbReference type="InterPro" id="IPR001867">
    <property type="entry name" value="OmpR/PhoB-type_DNA-bd"/>
</dbReference>
<dbReference type="InterPro" id="IPR011990">
    <property type="entry name" value="TPR-like_helical_dom_sf"/>
</dbReference>
<accession>A0A9Q9HIS0</accession>
<dbReference type="PROSITE" id="PS50005">
    <property type="entry name" value="TPR"/>
    <property type="match status" value="1"/>
</dbReference>
<feature type="transmembrane region" description="Helical" evidence="4">
    <location>
        <begin position="116"/>
        <end position="135"/>
    </location>
</feature>
<evidence type="ECO:0000256" key="2">
    <source>
        <dbReference type="PROSITE-ProRule" id="PRU00339"/>
    </source>
</evidence>
<dbReference type="RefSeq" id="WP_259972452.1">
    <property type="nucleotide sequence ID" value="NZ_CP081070.1"/>
</dbReference>
<protein>
    <submittedName>
        <fullName evidence="6">Winged helix-turn-helix domain-containing protein</fullName>
    </submittedName>
</protein>
<evidence type="ECO:0000313" key="6">
    <source>
        <dbReference type="EMBL" id="UWQ55473.1"/>
    </source>
</evidence>
<reference evidence="6" key="1">
    <citation type="submission" date="2021-08" db="EMBL/GenBank/DDBJ databases">
        <authorList>
            <person name="Nwanade C."/>
            <person name="Wang M."/>
            <person name="Masoudi A."/>
            <person name="Yu Z."/>
            <person name="Liu J."/>
        </authorList>
    </citation>
    <scope>NUCLEOTIDE SEQUENCE</scope>
    <source>
        <strain evidence="6">S122</strain>
    </source>
</reference>
<evidence type="ECO:0000256" key="4">
    <source>
        <dbReference type="SAM" id="Phobius"/>
    </source>
</evidence>
<dbReference type="Gene3D" id="1.25.40.10">
    <property type="entry name" value="Tetratricopeptide repeat domain"/>
    <property type="match status" value="2"/>
</dbReference>
<dbReference type="AlphaFoldDB" id="A0A9Q9HIS0"/>
<dbReference type="PANTHER" id="PTHR12558">
    <property type="entry name" value="CELL DIVISION CYCLE 16,23,27"/>
    <property type="match status" value="1"/>
</dbReference>
<dbReference type="PANTHER" id="PTHR12558:SF33">
    <property type="entry name" value="BLL7664 PROTEIN"/>
    <property type="match status" value="1"/>
</dbReference>
<dbReference type="Proteomes" id="UP001058713">
    <property type="component" value="Chromosome"/>
</dbReference>
<dbReference type="PROSITE" id="PS51755">
    <property type="entry name" value="OMPR_PHOB"/>
    <property type="match status" value="1"/>
</dbReference>
<organism evidence="6 7">
    <name type="scientific">Leisingera caerulea</name>
    <name type="common">Phaeobacter caeruleus</name>
    <dbReference type="NCBI Taxonomy" id="506591"/>
    <lineage>
        <taxon>Bacteria</taxon>
        <taxon>Pseudomonadati</taxon>
        <taxon>Pseudomonadota</taxon>
        <taxon>Alphaproteobacteria</taxon>
        <taxon>Rhodobacterales</taxon>
        <taxon>Roseobacteraceae</taxon>
        <taxon>Leisingera</taxon>
    </lineage>
</organism>
<dbReference type="EMBL" id="CP081070">
    <property type="protein sequence ID" value="UWQ55473.1"/>
    <property type="molecule type" value="Genomic_DNA"/>
</dbReference>
<keyword evidence="4" id="KW-0812">Transmembrane</keyword>
<dbReference type="Pfam" id="PF00486">
    <property type="entry name" value="Trans_reg_C"/>
    <property type="match status" value="1"/>
</dbReference>
<evidence type="ECO:0000256" key="1">
    <source>
        <dbReference type="ARBA" id="ARBA00023125"/>
    </source>
</evidence>
<evidence type="ECO:0000259" key="5">
    <source>
        <dbReference type="PROSITE" id="PS51755"/>
    </source>
</evidence>
<keyword evidence="4" id="KW-0472">Membrane</keyword>